<dbReference type="SMART" id="SM00060">
    <property type="entry name" value="FN3"/>
    <property type="match status" value="1"/>
</dbReference>
<dbReference type="AlphaFoldDB" id="A0A4S2KJ53"/>
<dbReference type="InterPro" id="IPR003961">
    <property type="entry name" value="FN3_dom"/>
</dbReference>
<dbReference type="InterPro" id="IPR036116">
    <property type="entry name" value="FN3_sf"/>
</dbReference>
<dbReference type="CDD" id="cd00063">
    <property type="entry name" value="FN3"/>
    <property type="match status" value="1"/>
</dbReference>
<accession>A0A4S2KJ53</accession>
<dbReference type="Pfam" id="PF00041">
    <property type="entry name" value="fn3"/>
    <property type="match status" value="1"/>
</dbReference>
<dbReference type="EMBL" id="SJOL01011688">
    <property type="protein sequence ID" value="TGZ47969.1"/>
    <property type="molecule type" value="Genomic_DNA"/>
</dbReference>
<gene>
    <name evidence="2" type="ORF">CRM22_010996</name>
</gene>
<evidence type="ECO:0000259" key="1">
    <source>
        <dbReference type="PROSITE" id="PS50853"/>
    </source>
</evidence>
<keyword evidence="3" id="KW-1185">Reference proteome</keyword>
<evidence type="ECO:0000313" key="2">
    <source>
        <dbReference type="EMBL" id="TGZ47969.1"/>
    </source>
</evidence>
<dbReference type="InterPro" id="IPR013783">
    <property type="entry name" value="Ig-like_fold"/>
</dbReference>
<feature type="domain" description="Fibronectin type-III" evidence="1">
    <location>
        <begin position="537"/>
        <end position="630"/>
    </location>
</feature>
<dbReference type="SUPFAM" id="SSF49265">
    <property type="entry name" value="Fibronectin type III"/>
    <property type="match status" value="1"/>
</dbReference>
<sequence length="659" mass="73303">MFSGILNSWKKSDVNFRQYTCLWTQQRFYLKEVTVRPSASLASTNLVYNSAEYGDRLSAITQSLKKTLVNMGLFDNVWNMYPSYANQLNGDWVLAFNGESLEGKQGEMSIDDFLMKTLRDSTKIDPAFAFSVADSEPYSLGRHKMCGVTFVRPEGSIEQQVTNEVFIVHVETGYTPTANFDGSAFCRQVENAFTSQSPWFGKHFLYCRSLKGLNHDRTLLAEIHVNVEHLGYTDLIPRSCLPKLQTSVTTILKGAGKDLGEDWKHLKVKAIPQVEPMEGVKTEGLTEGTINPICLRVADETNLVTRVSGHISAGADVLADLKENGPQLGHAYCKEYLNDEFRHSLTGDSPYRTTEMLSCDKNDGSFVYQMAYSCTDDQENCKKPIRDILQELTEVVQDGVQSFNKVCQVWSESIFELVVYLTVSKEGTTVGYDATESLKKRLRRSRVLDSTISAQFDDTSPLSPSKPQAVRLAFDYFMLSELAGSIDVENVETFAKNKLVGGEFQQLNDGYKFIFQGLQLDSVTHDCGVPVADAPSAPRNLQVLKVTKNGVKLSWEVPMDDGGSPITQYVIRFWPVDASTPREVGRTTDLEAFVTQVSQPSSGEFSVGAMDANAQISWSGRTEIISVQEPLEQPRIFQPADAVNSDDEGLGGLIDKTLE</sequence>
<evidence type="ECO:0000313" key="3">
    <source>
        <dbReference type="Proteomes" id="UP000308267"/>
    </source>
</evidence>
<comment type="caution">
    <text evidence="2">The sequence shown here is derived from an EMBL/GenBank/DDBJ whole genome shotgun (WGS) entry which is preliminary data.</text>
</comment>
<feature type="non-terminal residue" evidence="2">
    <location>
        <position position="659"/>
    </location>
</feature>
<dbReference type="OrthoDB" id="10052517at2759"/>
<organism evidence="2 3">
    <name type="scientific">Opisthorchis felineus</name>
    <dbReference type="NCBI Taxonomy" id="147828"/>
    <lineage>
        <taxon>Eukaryota</taxon>
        <taxon>Metazoa</taxon>
        <taxon>Spiralia</taxon>
        <taxon>Lophotrochozoa</taxon>
        <taxon>Platyhelminthes</taxon>
        <taxon>Trematoda</taxon>
        <taxon>Digenea</taxon>
        <taxon>Opisthorchiida</taxon>
        <taxon>Opisthorchiata</taxon>
        <taxon>Opisthorchiidae</taxon>
        <taxon>Opisthorchis</taxon>
    </lineage>
</organism>
<protein>
    <recommendedName>
        <fullName evidence="1">Fibronectin type-III domain-containing protein</fullName>
    </recommendedName>
</protein>
<proteinExistence type="predicted"/>
<dbReference type="Proteomes" id="UP000308267">
    <property type="component" value="Unassembled WGS sequence"/>
</dbReference>
<reference evidence="2 3" key="1">
    <citation type="journal article" date="2019" name="BMC Genomics">
        <title>New insights from Opisthorchis felineus genome: update on genomics of the epidemiologically important liver flukes.</title>
        <authorList>
            <person name="Ershov N.I."/>
            <person name="Mordvinov V.A."/>
            <person name="Prokhortchouk E.B."/>
            <person name="Pakharukova M.Y."/>
            <person name="Gunbin K.V."/>
            <person name="Ustyantsev K."/>
            <person name="Genaev M.A."/>
            <person name="Blinov A.G."/>
            <person name="Mazur A."/>
            <person name="Boulygina E."/>
            <person name="Tsygankova S."/>
            <person name="Khrameeva E."/>
            <person name="Chekanov N."/>
            <person name="Fan G."/>
            <person name="Xiao A."/>
            <person name="Zhang H."/>
            <person name="Xu X."/>
            <person name="Yang H."/>
            <person name="Solovyev V."/>
            <person name="Lee S.M."/>
            <person name="Liu X."/>
            <person name="Afonnikov D.A."/>
            <person name="Skryabin K.G."/>
        </authorList>
    </citation>
    <scope>NUCLEOTIDE SEQUENCE [LARGE SCALE GENOMIC DNA]</scope>
    <source>
        <strain evidence="2">AK-0245</strain>
        <tissue evidence="2">Whole organism</tissue>
    </source>
</reference>
<dbReference type="Gene3D" id="2.60.40.10">
    <property type="entry name" value="Immunoglobulins"/>
    <property type="match status" value="1"/>
</dbReference>
<dbReference type="PROSITE" id="PS50853">
    <property type="entry name" value="FN3"/>
    <property type="match status" value="1"/>
</dbReference>
<dbReference type="STRING" id="147828.A0A4S2KJ53"/>
<name>A0A4S2KJ53_OPIFE</name>